<dbReference type="InterPro" id="IPR005467">
    <property type="entry name" value="His_kinase_dom"/>
</dbReference>
<gene>
    <name evidence="3" type="ORF">GURASL_15320</name>
</gene>
<dbReference type="InterPro" id="IPR003594">
    <property type="entry name" value="HATPase_dom"/>
</dbReference>
<feature type="domain" description="Histidine kinase" evidence="2">
    <location>
        <begin position="175"/>
        <end position="387"/>
    </location>
</feature>
<dbReference type="RefSeq" id="WP_282003175.1">
    <property type="nucleotide sequence ID" value="NZ_AP027151.1"/>
</dbReference>
<accession>A0ABM8EKS6</accession>
<evidence type="ECO:0000313" key="3">
    <source>
        <dbReference type="EMBL" id="BDV42609.1"/>
    </source>
</evidence>
<dbReference type="PANTHER" id="PTHR43547:SF2">
    <property type="entry name" value="HYBRID SIGNAL TRANSDUCTION HISTIDINE KINASE C"/>
    <property type="match status" value="1"/>
</dbReference>
<dbReference type="Proteomes" id="UP001317705">
    <property type="component" value="Chromosome"/>
</dbReference>
<sequence length="388" mass="42104">MANLYPELNRLTSPASARRAPLKEVVAIRQRLLLDRVLSSLIEALPDYVLVLNQERQVVAVNSRLLQGFGFTDITTLLGKRIGEVFGCINADEGPDGCGTGIHCSVCGALMAILESQERNTQSCHECRITLKRDGGVALDLEVIANPATIDRIPLTLCIIRDISDQKRRSVLERVFFHDVINTAGGIHGLASLLADGRTIPPDKEAEYKGWMVHLSSRLIDEINHQRKLLAAEQGTFKPDLGLVEVGKLLQEVQALYSAHDIAAGRQLLLRESPSCSIISDGQILRRILGNLVKNALEATPAGGTVTLSATDDGDTLTFTVANPGVISPDVQLQIFQRSFTTKGGSGRGIGTYSVKLFGERYLKGKVAFSSCDPEGTVFTVTIPKQLH</sequence>
<organism evidence="3 4">
    <name type="scientific">Geotalea uraniireducens</name>
    <dbReference type="NCBI Taxonomy" id="351604"/>
    <lineage>
        <taxon>Bacteria</taxon>
        <taxon>Pseudomonadati</taxon>
        <taxon>Thermodesulfobacteriota</taxon>
        <taxon>Desulfuromonadia</taxon>
        <taxon>Geobacterales</taxon>
        <taxon>Geobacteraceae</taxon>
        <taxon>Geotalea</taxon>
    </lineage>
</organism>
<dbReference type="SUPFAM" id="SSF55874">
    <property type="entry name" value="ATPase domain of HSP90 chaperone/DNA topoisomerase II/histidine kinase"/>
    <property type="match status" value="1"/>
</dbReference>
<dbReference type="EMBL" id="AP027151">
    <property type="protein sequence ID" value="BDV42609.1"/>
    <property type="molecule type" value="Genomic_DNA"/>
</dbReference>
<dbReference type="Pfam" id="PF02518">
    <property type="entry name" value="HATPase_c"/>
    <property type="match status" value="1"/>
</dbReference>
<dbReference type="PROSITE" id="PS50109">
    <property type="entry name" value="HIS_KIN"/>
    <property type="match status" value="1"/>
</dbReference>
<dbReference type="Gene3D" id="3.30.450.20">
    <property type="entry name" value="PAS domain"/>
    <property type="match status" value="1"/>
</dbReference>
<keyword evidence="3" id="KW-0418">Kinase</keyword>
<dbReference type="SMART" id="SM00387">
    <property type="entry name" value="HATPase_c"/>
    <property type="match status" value="1"/>
</dbReference>
<evidence type="ECO:0000259" key="2">
    <source>
        <dbReference type="PROSITE" id="PS50109"/>
    </source>
</evidence>
<dbReference type="SUPFAM" id="SSF55785">
    <property type="entry name" value="PYP-like sensor domain (PAS domain)"/>
    <property type="match status" value="1"/>
</dbReference>
<proteinExistence type="predicted"/>
<evidence type="ECO:0000313" key="4">
    <source>
        <dbReference type="Proteomes" id="UP001317705"/>
    </source>
</evidence>
<dbReference type="Gene3D" id="3.30.565.10">
    <property type="entry name" value="Histidine kinase-like ATPase, C-terminal domain"/>
    <property type="match status" value="1"/>
</dbReference>
<dbReference type="PANTHER" id="PTHR43547">
    <property type="entry name" value="TWO-COMPONENT HISTIDINE KINASE"/>
    <property type="match status" value="1"/>
</dbReference>
<evidence type="ECO:0000256" key="1">
    <source>
        <dbReference type="ARBA" id="ARBA00022553"/>
    </source>
</evidence>
<keyword evidence="4" id="KW-1185">Reference proteome</keyword>
<dbReference type="GO" id="GO:0016301">
    <property type="term" value="F:kinase activity"/>
    <property type="evidence" value="ECO:0007669"/>
    <property type="project" value="UniProtKB-KW"/>
</dbReference>
<dbReference type="InterPro" id="IPR036890">
    <property type="entry name" value="HATPase_C_sf"/>
</dbReference>
<keyword evidence="3" id="KW-0808">Transferase</keyword>
<name>A0ABM8EKS6_9BACT</name>
<reference evidence="3 4" key="1">
    <citation type="submission" date="2022-12" db="EMBL/GenBank/DDBJ databases">
        <title>Polyphasic characterization of Geotalea uranireducens NIT-SL11 newly isolated from a complex of sewage sludge and microbially reduced graphene oxide.</title>
        <authorList>
            <person name="Xie L."/>
            <person name="Yoshida N."/>
            <person name="Meng L."/>
        </authorList>
    </citation>
    <scope>NUCLEOTIDE SEQUENCE [LARGE SCALE GENOMIC DNA]</scope>
    <source>
        <strain evidence="3 4">NIT-SL11</strain>
    </source>
</reference>
<dbReference type="InterPro" id="IPR035965">
    <property type="entry name" value="PAS-like_dom_sf"/>
</dbReference>
<protein>
    <submittedName>
        <fullName evidence="3">Sensor histidine kinase</fullName>
    </submittedName>
</protein>
<keyword evidence="1" id="KW-0597">Phosphoprotein</keyword>